<keyword evidence="3" id="KW-1185">Reference proteome</keyword>
<name>A0A433TL46_ELYCH</name>
<feature type="chain" id="PRO_5019318477" evidence="1">
    <location>
        <begin position="17"/>
        <end position="111"/>
    </location>
</feature>
<protein>
    <submittedName>
        <fullName evidence="2">Uncharacterized protein</fullName>
    </submittedName>
</protein>
<dbReference type="Proteomes" id="UP000271974">
    <property type="component" value="Unassembled WGS sequence"/>
</dbReference>
<sequence length="111" mass="13135">MDLKLLLLFFISSCQRKNLNTDLQSRVINSHLYKTICLSYSWLVPISSGRRLIDLTNHRSTFIYSAFKKCKSFDYFRIHNCDILTLFAVPINCKRANNFIVTKSHLYQFVY</sequence>
<dbReference type="EMBL" id="RQTK01000296">
    <property type="protein sequence ID" value="RUS82231.1"/>
    <property type="molecule type" value="Genomic_DNA"/>
</dbReference>
<organism evidence="2 3">
    <name type="scientific">Elysia chlorotica</name>
    <name type="common">Eastern emerald elysia</name>
    <name type="synonym">Sea slug</name>
    <dbReference type="NCBI Taxonomy" id="188477"/>
    <lineage>
        <taxon>Eukaryota</taxon>
        <taxon>Metazoa</taxon>
        <taxon>Spiralia</taxon>
        <taxon>Lophotrochozoa</taxon>
        <taxon>Mollusca</taxon>
        <taxon>Gastropoda</taxon>
        <taxon>Heterobranchia</taxon>
        <taxon>Euthyneura</taxon>
        <taxon>Panpulmonata</taxon>
        <taxon>Sacoglossa</taxon>
        <taxon>Placobranchoidea</taxon>
        <taxon>Plakobranchidae</taxon>
        <taxon>Elysia</taxon>
    </lineage>
</organism>
<feature type="signal peptide" evidence="1">
    <location>
        <begin position="1"/>
        <end position="16"/>
    </location>
</feature>
<accession>A0A433TL46</accession>
<gene>
    <name evidence="2" type="ORF">EGW08_010007</name>
</gene>
<evidence type="ECO:0000313" key="3">
    <source>
        <dbReference type="Proteomes" id="UP000271974"/>
    </source>
</evidence>
<proteinExistence type="predicted"/>
<reference evidence="2 3" key="1">
    <citation type="submission" date="2019-01" db="EMBL/GenBank/DDBJ databases">
        <title>A draft genome assembly of the solar-powered sea slug Elysia chlorotica.</title>
        <authorList>
            <person name="Cai H."/>
            <person name="Li Q."/>
            <person name="Fang X."/>
            <person name="Li J."/>
            <person name="Curtis N.E."/>
            <person name="Altenburger A."/>
            <person name="Shibata T."/>
            <person name="Feng M."/>
            <person name="Maeda T."/>
            <person name="Schwartz J.A."/>
            <person name="Shigenobu S."/>
            <person name="Lundholm N."/>
            <person name="Nishiyama T."/>
            <person name="Yang H."/>
            <person name="Hasebe M."/>
            <person name="Li S."/>
            <person name="Pierce S.K."/>
            <person name="Wang J."/>
        </authorList>
    </citation>
    <scope>NUCLEOTIDE SEQUENCE [LARGE SCALE GENOMIC DNA]</scope>
    <source>
        <strain evidence="2">EC2010</strain>
        <tissue evidence="2">Whole organism of an adult</tissue>
    </source>
</reference>
<dbReference type="AlphaFoldDB" id="A0A433TL46"/>
<comment type="caution">
    <text evidence="2">The sequence shown here is derived from an EMBL/GenBank/DDBJ whole genome shotgun (WGS) entry which is preliminary data.</text>
</comment>
<evidence type="ECO:0000313" key="2">
    <source>
        <dbReference type="EMBL" id="RUS82231.1"/>
    </source>
</evidence>
<keyword evidence="1" id="KW-0732">Signal</keyword>
<evidence type="ECO:0000256" key="1">
    <source>
        <dbReference type="SAM" id="SignalP"/>
    </source>
</evidence>